<evidence type="ECO:0000313" key="5">
    <source>
        <dbReference type="Proteomes" id="UP001159363"/>
    </source>
</evidence>
<sequence length="106" mass="12638">MENLQSEVLELEFHEFSKGHDTITEVDFAKILLRYTYLDTTEYDMYLDRLLDRIKEEKGITFDEFRTFCQFLNNLDDFAIAMRMYTLADRPISKGKYHSSLICKTS</sequence>
<keyword evidence="3" id="KW-0472">Membrane</keyword>
<name>A0ABQ9HF58_9NEOP</name>
<keyword evidence="5" id="KW-1185">Reference proteome</keyword>
<dbReference type="PANTHER" id="PTHR12294">
    <property type="entry name" value="EF HAND DOMAIN FAMILY A1,A2-RELATED"/>
    <property type="match status" value="1"/>
</dbReference>
<dbReference type="InterPro" id="IPR011992">
    <property type="entry name" value="EF-hand-dom_pair"/>
</dbReference>
<dbReference type="Proteomes" id="UP001159363">
    <property type="component" value="Chromosome 4"/>
</dbReference>
<protein>
    <submittedName>
        <fullName evidence="4">Uncharacterized protein</fullName>
    </submittedName>
</protein>
<organism evidence="4 5">
    <name type="scientific">Dryococelus australis</name>
    <dbReference type="NCBI Taxonomy" id="614101"/>
    <lineage>
        <taxon>Eukaryota</taxon>
        <taxon>Metazoa</taxon>
        <taxon>Ecdysozoa</taxon>
        <taxon>Arthropoda</taxon>
        <taxon>Hexapoda</taxon>
        <taxon>Insecta</taxon>
        <taxon>Pterygota</taxon>
        <taxon>Neoptera</taxon>
        <taxon>Polyneoptera</taxon>
        <taxon>Phasmatodea</taxon>
        <taxon>Verophasmatodea</taxon>
        <taxon>Anareolatae</taxon>
        <taxon>Phasmatidae</taxon>
        <taxon>Eurycanthinae</taxon>
        <taxon>Dryococelus</taxon>
    </lineage>
</organism>
<gene>
    <name evidence="4" type="ORF">PR048_014798</name>
</gene>
<dbReference type="PANTHER" id="PTHR12294:SF13">
    <property type="entry name" value="MITOCHONDRIAL CALCIUM UPTAKE 3, ISOFORM D"/>
    <property type="match status" value="1"/>
</dbReference>
<accession>A0ABQ9HF58</accession>
<reference evidence="4 5" key="1">
    <citation type="submission" date="2023-02" db="EMBL/GenBank/DDBJ databases">
        <title>LHISI_Scaffold_Assembly.</title>
        <authorList>
            <person name="Stuart O.P."/>
            <person name="Cleave R."/>
            <person name="Magrath M.J.L."/>
            <person name="Mikheyev A.S."/>
        </authorList>
    </citation>
    <scope>NUCLEOTIDE SEQUENCE [LARGE SCALE GENOMIC DNA]</scope>
    <source>
        <strain evidence="4">Daus_M_001</strain>
        <tissue evidence="4">Leg muscle</tissue>
    </source>
</reference>
<evidence type="ECO:0000256" key="2">
    <source>
        <dbReference type="ARBA" id="ARBA00022737"/>
    </source>
</evidence>
<comment type="caution">
    <text evidence="4">The sequence shown here is derived from an EMBL/GenBank/DDBJ whole genome shotgun (WGS) entry which is preliminary data.</text>
</comment>
<proteinExistence type="predicted"/>
<dbReference type="EMBL" id="JARBHB010000005">
    <property type="protein sequence ID" value="KAJ8882959.1"/>
    <property type="molecule type" value="Genomic_DNA"/>
</dbReference>
<keyword evidence="2" id="KW-0677">Repeat</keyword>
<evidence type="ECO:0000313" key="4">
    <source>
        <dbReference type="EMBL" id="KAJ8882959.1"/>
    </source>
</evidence>
<dbReference type="SUPFAM" id="SSF47473">
    <property type="entry name" value="EF-hand"/>
    <property type="match status" value="1"/>
</dbReference>
<comment type="subcellular location">
    <subcellularLocation>
        <location evidence="1">Mitochondrion inner membrane</location>
    </subcellularLocation>
</comment>
<evidence type="ECO:0000256" key="3">
    <source>
        <dbReference type="ARBA" id="ARBA00023136"/>
    </source>
</evidence>
<evidence type="ECO:0000256" key="1">
    <source>
        <dbReference type="ARBA" id="ARBA00004273"/>
    </source>
</evidence>
<dbReference type="InterPro" id="IPR039800">
    <property type="entry name" value="MICU1/2/3"/>
</dbReference>